<evidence type="ECO:0000313" key="1">
    <source>
        <dbReference type="EMBL" id="OGH68427.1"/>
    </source>
</evidence>
<dbReference type="Proteomes" id="UP000176413">
    <property type="component" value="Unassembled WGS sequence"/>
</dbReference>
<dbReference type="PANTHER" id="PTHR43861:SF6">
    <property type="entry name" value="METHYLTRANSFERASE TYPE 11"/>
    <property type="match status" value="1"/>
</dbReference>
<dbReference type="Gene3D" id="3.40.50.150">
    <property type="entry name" value="Vaccinia Virus protein VP39"/>
    <property type="match status" value="1"/>
</dbReference>
<dbReference type="CDD" id="cd02440">
    <property type="entry name" value="AdoMet_MTases"/>
    <property type="match status" value="1"/>
</dbReference>
<accession>A0A1F6M9W8</accession>
<organism evidence="1 2">
    <name type="scientific">Candidatus Magasanikbacteria bacterium RIFCSPHIGHO2_02_FULL_45_10</name>
    <dbReference type="NCBI Taxonomy" id="1798679"/>
    <lineage>
        <taxon>Bacteria</taxon>
        <taxon>Candidatus Magasanikiibacteriota</taxon>
    </lineage>
</organism>
<dbReference type="InterPro" id="IPR029063">
    <property type="entry name" value="SAM-dependent_MTases_sf"/>
</dbReference>
<sequence>MSFNYEQSIWGKGYASPAVTSPTGFRLRQALRAAASLPGGSMVLEIGCGAGQFIRTIKKMRPDLDCYGCDISATAIEAARKMPDGVVYDQSGAVMPYPNSSFDAVFIFDVLEHVDDAAGLTLEVRRILKTGGIFYSFVPCEGDWLSLWRWCRAIGWKGDLTKKYAGHINYFSRRSLRRLYAENGFKQIRFNYSEHLLGQLLGIAAFILMDRAARRCGVKQINGEEYFESLNLTMAPKGLFMRLKGFVNALVFWESSLFSRLPSPNVHCVAKKLI</sequence>
<protein>
    <recommendedName>
        <fullName evidence="3">Methyltransferase type 11 domain-containing protein</fullName>
    </recommendedName>
</protein>
<reference evidence="1 2" key="1">
    <citation type="journal article" date="2016" name="Nat. Commun.">
        <title>Thousands of microbial genomes shed light on interconnected biogeochemical processes in an aquifer system.</title>
        <authorList>
            <person name="Anantharaman K."/>
            <person name="Brown C.T."/>
            <person name="Hug L.A."/>
            <person name="Sharon I."/>
            <person name="Castelle C.J."/>
            <person name="Probst A.J."/>
            <person name="Thomas B.C."/>
            <person name="Singh A."/>
            <person name="Wilkins M.J."/>
            <person name="Karaoz U."/>
            <person name="Brodie E.L."/>
            <person name="Williams K.H."/>
            <person name="Hubbard S.S."/>
            <person name="Banfield J.F."/>
        </authorList>
    </citation>
    <scope>NUCLEOTIDE SEQUENCE [LARGE SCALE GENOMIC DNA]</scope>
</reference>
<proteinExistence type="predicted"/>
<dbReference type="SUPFAM" id="SSF53335">
    <property type="entry name" value="S-adenosyl-L-methionine-dependent methyltransferases"/>
    <property type="match status" value="1"/>
</dbReference>
<comment type="caution">
    <text evidence="1">The sequence shown here is derived from an EMBL/GenBank/DDBJ whole genome shotgun (WGS) entry which is preliminary data.</text>
</comment>
<gene>
    <name evidence="1" type="ORF">A3D53_03340</name>
</gene>
<dbReference type="Pfam" id="PF13489">
    <property type="entry name" value="Methyltransf_23"/>
    <property type="match status" value="1"/>
</dbReference>
<dbReference type="EMBL" id="MFQA01000042">
    <property type="protein sequence ID" value="OGH68427.1"/>
    <property type="molecule type" value="Genomic_DNA"/>
</dbReference>
<evidence type="ECO:0008006" key="3">
    <source>
        <dbReference type="Google" id="ProtNLM"/>
    </source>
</evidence>
<name>A0A1F6M9W8_9BACT</name>
<dbReference type="PANTHER" id="PTHR43861">
    <property type="entry name" value="TRANS-ACONITATE 2-METHYLTRANSFERASE-RELATED"/>
    <property type="match status" value="1"/>
</dbReference>
<evidence type="ECO:0000313" key="2">
    <source>
        <dbReference type="Proteomes" id="UP000176413"/>
    </source>
</evidence>
<dbReference type="AlphaFoldDB" id="A0A1F6M9W8"/>